<dbReference type="Pfam" id="PF03401">
    <property type="entry name" value="TctC"/>
    <property type="match status" value="1"/>
</dbReference>
<keyword evidence="2" id="KW-0732">Signal</keyword>
<proteinExistence type="inferred from homology"/>
<name>A0A7Y9LPT8_9BURK</name>
<dbReference type="PIRSF" id="PIRSF017082">
    <property type="entry name" value="YflP"/>
    <property type="match status" value="1"/>
</dbReference>
<accession>A0A7Y9LPT8</accession>
<keyword evidence="3" id="KW-0675">Receptor</keyword>
<dbReference type="Gene3D" id="3.40.190.10">
    <property type="entry name" value="Periplasmic binding protein-like II"/>
    <property type="match status" value="1"/>
</dbReference>
<evidence type="ECO:0000313" key="3">
    <source>
        <dbReference type="EMBL" id="NYE84930.1"/>
    </source>
</evidence>
<dbReference type="CDD" id="cd13578">
    <property type="entry name" value="PBP2_Bug27"/>
    <property type="match status" value="1"/>
</dbReference>
<evidence type="ECO:0000256" key="2">
    <source>
        <dbReference type="SAM" id="SignalP"/>
    </source>
</evidence>
<organism evidence="3 4">
    <name type="scientific">Pigmentiphaga litoralis</name>
    <dbReference type="NCBI Taxonomy" id="516702"/>
    <lineage>
        <taxon>Bacteria</taxon>
        <taxon>Pseudomonadati</taxon>
        <taxon>Pseudomonadota</taxon>
        <taxon>Betaproteobacteria</taxon>
        <taxon>Burkholderiales</taxon>
        <taxon>Alcaligenaceae</taxon>
        <taxon>Pigmentiphaga</taxon>
    </lineage>
</organism>
<feature type="signal peptide" evidence="2">
    <location>
        <begin position="1"/>
        <end position="24"/>
    </location>
</feature>
<dbReference type="InterPro" id="IPR042100">
    <property type="entry name" value="Bug_dom1"/>
</dbReference>
<sequence>MKAFLRTSLLAVAASLALIGGAQAQNNVTRMVVAFPPGGPVDLVGRILAQQLSEELGERVIVENRAGANGNIGADTVARGPADGTVMLLTSVGAVAVSPALYETLPYDPAKDFAPVSLVVNNAELFVVNPSNPATDAKDFVARSKTAKQAVAIGSSGVGSIPHLTMELFAASSGANVLHVPYKGAAPVINDVMGNQVAGFFGDVPGVINFVKGGKLKAIGIASPKRHPLLPDVKTLGELGIKDVESNNWYGIVVPAKTPKATIDKLNAAVRKSLGNEAVRSKLIALGTEPAPSTPDELGKLMASDTAKWGGLIKAKNIKAE</sequence>
<dbReference type="AlphaFoldDB" id="A0A7Y9LPT8"/>
<dbReference type="PANTHER" id="PTHR42928">
    <property type="entry name" value="TRICARBOXYLATE-BINDING PROTEIN"/>
    <property type="match status" value="1"/>
</dbReference>
<dbReference type="Gene3D" id="3.40.190.150">
    <property type="entry name" value="Bordetella uptake gene, domain 1"/>
    <property type="match status" value="1"/>
</dbReference>
<protein>
    <submittedName>
        <fullName evidence="3">Tripartite-type tricarboxylate transporter receptor subunit TctC</fullName>
    </submittedName>
</protein>
<dbReference type="RefSeq" id="WP_179588960.1">
    <property type="nucleotide sequence ID" value="NZ_JACBYR010000002.1"/>
</dbReference>
<feature type="chain" id="PRO_5031469941" evidence="2">
    <location>
        <begin position="25"/>
        <end position="321"/>
    </location>
</feature>
<evidence type="ECO:0000313" key="4">
    <source>
        <dbReference type="Proteomes" id="UP000542125"/>
    </source>
</evidence>
<gene>
    <name evidence="3" type="ORF">FHW18_004237</name>
</gene>
<dbReference type="EMBL" id="JACBYR010000002">
    <property type="protein sequence ID" value="NYE84930.1"/>
    <property type="molecule type" value="Genomic_DNA"/>
</dbReference>
<evidence type="ECO:0000256" key="1">
    <source>
        <dbReference type="ARBA" id="ARBA00006987"/>
    </source>
</evidence>
<dbReference type="PANTHER" id="PTHR42928:SF5">
    <property type="entry name" value="BLR1237 PROTEIN"/>
    <property type="match status" value="1"/>
</dbReference>
<dbReference type="SUPFAM" id="SSF53850">
    <property type="entry name" value="Periplasmic binding protein-like II"/>
    <property type="match status" value="1"/>
</dbReference>
<reference evidence="3 4" key="1">
    <citation type="submission" date="2020-07" db="EMBL/GenBank/DDBJ databases">
        <title>Genomic Encyclopedia of Type Strains, Phase IV (KMG-V): Genome sequencing to study the core and pangenomes of soil and plant-associated prokaryotes.</title>
        <authorList>
            <person name="Whitman W."/>
        </authorList>
    </citation>
    <scope>NUCLEOTIDE SEQUENCE [LARGE SCALE GENOMIC DNA]</scope>
    <source>
        <strain evidence="3 4">SAS40</strain>
    </source>
</reference>
<dbReference type="InterPro" id="IPR005064">
    <property type="entry name" value="BUG"/>
</dbReference>
<dbReference type="Proteomes" id="UP000542125">
    <property type="component" value="Unassembled WGS sequence"/>
</dbReference>
<comment type="similarity">
    <text evidence="1">Belongs to the UPF0065 (bug) family.</text>
</comment>
<comment type="caution">
    <text evidence="3">The sequence shown here is derived from an EMBL/GenBank/DDBJ whole genome shotgun (WGS) entry which is preliminary data.</text>
</comment>
<keyword evidence="4" id="KW-1185">Reference proteome</keyword>